<evidence type="ECO:0000313" key="10">
    <source>
        <dbReference type="EMBL" id="GGD12535.1"/>
    </source>
</evidence>
<evidence type="ECO:0000256" key="1">
    <source>
        <dbReference type="ARBA" id="ARBA00004651"/>
    </source>
</evidence>
<feature type="transmembrane region" description="Helical" evidence="8">
    <location>
        <begin position="433"/>
        <end position="454"/>
    </location>
</feature>
<keyword evidence="11" id="KW-1185">Reference proteome</keyword>
<dbReference type="GO" id="GO:0005886">
    <property type="term" value="C:plasma membrane"/>
    <property type="evidence" value="ECO:0007669"/>
    <property type="project" value="UniProtKB-SubCell"/>
</dbReference>
<reference evidence="10" key="2">
    <citation type="submission" date="2020-09" db="EMBL/GenBank/DDBJ databases">
        <authorList>
            <person name="Sun Q."/>
            <person name="Zhou Y."/>
        </authorList>
    </citation>
    <scope>NUCLEOTIDE SEQUENCE</scope>
    <source>
        <strain evidence="10">CGMCC 1.12921</strain>
    </source>
</reference>
<evidence type="ECO:0000256" key="7">
    <source>
        <dbReference type="SAM" id="MobiDB-lite"/>
    </source>
</evidence>
<keyword evidence="2" id="KW-0813">Transport</keyword>
<dbReference type="EMBL" id="BMGH01000001">
    <property type="protein sequence ID" value="GGD12535.1"/>
    <property type="molecule type" value="Genomic_DNA"/>
</dbReference>
<feature type="transmembrane region" description="Helical" evidence="8">
    <location>
        <begin position="259"/>
        <end position="281"/>
    </location>
</feature>
<feature type="transmembrane region" description="Helical" evidence="8">
    <location>
        <begin position="131"/>
        <end position="153"/>
    </location>
</feature>
<feature type="transmembrane region" description="Helical" evidence="8">
    <location>
        <begin position="390"/>
        <end position="412"/>
    </location>
</feature>
<feature type="region of interest" description="Disordered" evidence="7">
    <location>
        <begin position="1"/>
        <end position="25"/>
    </location>
</feature>
<proteinExistence type="predicted"/>
<name>A0A8J2Y829_9PROT</name>
<feature type="transmembrane region" description="Helical" evidence="8">
    <location>
        <begin position="302"/>
        <end position="324"/>
    </location>
</feature>
<comment type="caution">
    <text evidence="10">The sequence shown here is derived from an EMBL/GenBank/DDBJ whole genome shotgun (WGS) entry which is preliminary data.</text>
</comment>
<keyword evidence="4 8" id="KW-0812">Transmembrane</keyword>
<comment type="subcellular location">
    <subcellularLocation>
        <location evidence="1">Cell membrane</location>
        <topology evidence="1">Multi-pass membrane protein</topology>
    </subcellularLocation>
</comment>
<dbReference type="PANTHER" id="PTHR42718:SF46">
    <property type="entry name" value="BLR6921 PROTEIN"/>
    <property type="match status" value="1"/>
</dbReference>
<feature type="transmembrane region" description="Helical" evidence="8">
    <location>
        <begin position="106"/>
        <end position="125"/>
    </location>
</feature>
<feature type="transmembrane region" description="Helical" evidence="8">
    <location>
        <begin position="39"/>
        <end position="61"/>
    </location>
</feature>
<keyword evidence="3" id="KW-1003">Cell membrane</keyword>
<sequence>MADAEQNSGGPAVAMTASGQGTPNVEQPWLDYQPRERMAVLAASILGSSMAFINGTAVTLALDPIQEGLGASLGDMLWIASIYMMFLASLMLIGGSLGDFYGRRAVFAWGVGVFSLGSLACGIAPTEEILIAARAAQGIGAALLTPMSLTLIANAFDREHRGSAIGIWSAASALMTGLGPPIGGILAEQVSWRWIFFMNIPFGLAALAITLLMTTSRPPPRQPDRIDWKGAVLAIIGCGGIAFGLITLSETRNVEPMSFLTSVWGLAILIGIIAIGVLIRVERTARTPMAPPRLFESSMFNAVNVVTMLIYGALGGIFVFYPIVLNDAWGYSVDQSGIAFLGFAVPMVMITTISGYLMKRVGVRLMLAAGSLTCALAFCSMGVFPWSDSIFGAFMSMLIFGVGMALVAPAMTTAIFNATPEDSHGAASGINNALARAATLFAIVGFGVISAFAYERAGGMIAEVIDYGAGDYLYGEQAEIYKAAMAESFRALVWVCVALSFASAMVAAFFIDDTIEKQSFETRPKHQIFGFLRMFETAPSRERDLDRDPDSSDKAGKET</sequence>
<feature type="domain" description="Major facilitator superfamily (MFS) profile" evidence="9">
    <location>
        <begin position="40"/>
        <end position="515"/>
    </location>
</feature>
<dbReference type="Gene3D" id="1.20.1250.20">
    <property type="entry name" value="MFS general substrate transporter like domains"/>
    <property type="match status" value="1"/>
</dbReference>
<reference evidence="10" key="1">
    <citation type="journal article" date="2014" name="Int. J. Syst. Evol. Microbiol.">
        <title>Complete genome sequence of Corynebacterium casei LMG S-19264T (=DSM 44701T), isolated from a smear-ripened cheese.</title>
        <authorList>
            <consortium name="US DOE Joint Genome Institute (JGI-PGF)"/>
            <person name="Walter F."/>
            <person name="Albersmeier A."/>
            <person name="Kalinowski J."/>
            <person name="Ruckert C."/>
        </authorList>
    </citation>
    <scope>NUCLEOTIDE SEQUENCE</scope>
    <source>
        <strain evidence="10">CGMCC 1.12921</strain>
    </source>
</reference>
<dbReference type="InterPro" id="IPR011701">
    <property type="entry name" value="MFS"/>
</dbReference>
<evidence type="ECO:0000256" key="8">
    <source>
        <dbReference type="SAM" id="Phobius"/>
    </source>
</evidence>
<organism evidence="10 11">
    <name type="scientific">Aquisalinus flavus</name>
    <dbReference type="NCBI Taxonomy" id="1526572"/>
    <lineage>
        <taxon>Bacteria</taxon>
        <taxon>Pseudomonadati</taxon>
        <taxon>Pseudomonadota</taxon>
        <taxon>Alphaproteobacteria</taxon>
        <taxon>Parvularculales</taxon>
        <taxon>Parvularculaceae</taxon>
        <taxon>Aquisalinus</taxon>
    </lineage>
</organism>
<feature type="transmembrane region" description="Helical" evidence="8">
    <location>
        <begin position="165"/>
        <end position="186"/>
    </location>
</feature>
<dbReference type="RefSeq" id="WP_188158405.1">
    <property type="nucleotide sequence ID" value="NZ_BMGH01000001.1"/>
</dbReference>
<feature type="transmembrane region" description="Helical" evidence="8">
    <location>
        <begin position="491"/>
        <end position="511"/>
    </location>
</feature>
<keyword evidence="5 8" id="KW-1133">Transmembrane helix</keyword>
<feature type="transmembrane region" description="Helical" evidence="8">
    <location>
        <begin position="76"/>
        <end position="94"/>
    </location>
</feature>
<accession>A0A8J2Y829</accession>
<feature type="transmembrane region" description="Helical" evidence="8">
    <location>
        <begin position="336"/>
        <end position="358"/>
    </location>
</feature>
<evidence type="ECO:0000256" key="6">
    <source>
        <dbReference type="ARBA" id="ARBA00023136"/>
    </source>
</evidence>
<feature type="transmembrane region" description="Helical" evidence="8">
    <location>
        <begin position="192"/>
        <end position="214"/>
    </location>
</feature>
<dbReference type="SUPFAM" id="SSF103473">
    <property type="entry name" value="MFS general substrate transporter"/>
    <property type="match status" value="1"/>
</dbReference>
<dbReference type="Pfam" id="PF07690">
    <property type="entry name" value="MFS_1"/>
    <property type="match status" value="2"/>
</dbReference>
<evidence type="ECO:0000256" key="3">
    <source>
        <dbReference type="ARBA" id="ARBA00022475"/>
    </source>
</evidence>
<evidence type="ECO:0000313" key="11">
    <source>
        <dbReference type="Proteomes" id="UP000613582"/>
    </source>
</evidence>
<gene>
    <name evidence="10" type="ORF">GCM10011342_21670</name>
</gene>
<dbReference type="Proteomes" id="UP000613582">
    <property type="component" value="Unassembled WGS sequence"/>
</dbReference>
<dbReference type="GO" id="GO:0022857">
    <property type="term" value="F:transmembrane transporter activity"/>
    <property type="evidence" value="ECO:0007669"/>
    <property type="project" value="InterPro"/>
</dbReference>
<feature type="transmembrane region" description="Helical" evidence="8">
    <location>
        <begin position="365"/>
        <end position="384"/>
    </location>
</feature>
<evidence type="ECO:0000259" key="9">
    <source>
        <dbReference type="PROSITE" id="PS50850"/>
    </source>
</evidence>
<keyword evidence="6 8" id="KW-0472">Membrane</keyword>
<dbReference type="PROSITE" id="PS50850">
    <property type="entry name" value="MFS"/>
    <property type="match status" value="1"/>
</dbReference>
<dbReference type="InterPro" id="IPR020846">
    <property type="entry name" value="MFS_dom"/>
</dbReference>
<dbReference type="PANTHER" id="PTHR42718">
    <property type="entry name" value="MAJOR FACILITATOR SUPERFAMILY MULTIDRUG TRANSPORTER MFSC"/>
    <property type="match status" value="1"/>
</dbReference>
<feature type="region of interest" description="Disordered" evidence="7">
    <location>
        <begin position="540"/>
        <end position="559"/>
    </location>
</feature>
<dbReference type="InterPro" id="IPR036259">
    <property type="entry name" value="MFS_trans_sf"/>
</dbReference>
<feature type="transmembrane region" description="Helical" evidence="8">
    <location>
        <begin position="226"/>
        <end position="247"/>
    </location>
</feature>
<evidence type="ECO:0000256" key="5">
    <source>
        <dbReference type="ARBA" id="ARBA00022989"/>
    </source>
</evidence>
<evidence type="ECO:0000256" key="4">
    <source>
        <dbReference type="ARBA" id="ARBA00022692"/>
    </source>
</evidence>
<protein>
    <submittedName>
        <fullName evidence="10">MFS transporter</fullName>
    </submittedName>
</protein>
<dbReference type="Gene3D" id="1.20.1720.10">
    <property type="entry name" value="Multidrug resistance protein D"/>
    <property type="match status" value="1"/>
</dbReference>
<dbReference type="AlphaFoldDB" id="A0A8J2Y829"/>
<dbReference type="CDD" id="cd17321">
    <property type="entry name" value="MFS_MMR_MDR_like"/>
    <property type="match status" value="1"/>
</dbReference>
<evidence type="ECO:0000256" key="2">
    <source>
        <dbReference type="ARBA" id="ARBA00022448"/>
    </source>
</evidence>